<reference evidence="1 2" key="1">
    <citation type="journal article" date="2015" name="PLoS Pathog.">
        <title>Leptomonas seymouri: Adaptations to the Dixenous Life Cycle Analyzed by Genome Sequencing, Transcriptome Profiling and Co-infection with Leishmania donovani.</title>
        <authorList>
            <person name="Kraeva N."/>
            <person name="Butenko A."/>
            <person name="Hlavacova J."/>
            <person name="Kostygov A."/>
            <person name="Myskova J."/>
            <person name="Grybchuk D."/>
            <person name="Lestinova T."/>
            <person name="Votypka J."/>
            <person name="Volf P."/>
            <person name="Opperdoes F."/>
            <person name="Flegontov P."/>
            <person name="Lukes J."/>
            <person name="Yurchenko V."/>
        </authorList>
    </citation>
    <scope>NUCLEOTIDE SEQUENCE [LARGE SCALE GENOMIC DNA]</scope>
    <source>
        <strain evidence="1 2">ATCC 30220</strain>
    </source>
</reference>
<dbReference type="VEuPathDB" id="TriTrypDB:Lsey_0288_0070"/>
<dbReference type="Proteomes" id="UP000038009">
    <property type="component" value="Unassembled WGS sequence"/>
</dbReference>
<dbReference type="EMBL" id="LJSK01000288">
    <property type="protein sequence ID" value="KPI84117.1"/>
    <property type="molecule type" value="Genomic_DNA"/>
</dbReference>
<keyword evidence="2" id="KW-1185">Reference proteome</keyword>
<evidence type="ECO:0000313" key="1">
    <source>
        <dbReference type="EMBL" id="KPI84117.1"/>
    </source>
</evidence>
<name>A0A0N0P3W2_LEPSE</name>
<protein>
    <submittedName>
        <fullName evidence="1">Uncharacterized protein</fullName>
    </submittedName>
</protein>
<dbReference type="OMA" id="FGARQHT"/>
<evidence type="ECO:0000313" key="2">
    <source>
        <dbReference type="Proteomes" id="UP000038009"/>
    </source>
</evidence>
<gene>
    <name evidence="1" type="ORF">ABL78_6833</name>
</gene>
<dbReference type="OrthoDB" id="272669at2759"/>
<proteinExistence type="predicted"/>
<accession>A0A0N0P3W2</accession>
<sequence>MFRLSSIWRISSKQLAHGPLSTHSRKQSFRESKASLQVSRRRSQMQQANFELQQEVNQQIGLRQHLYASERRSMRHAAENLMYGRAHRAERRDGQAGRFHTTVKDRASEMAMARQLLQMQESTRRLMKKGKTMRTEMFRAQKRRSH</sequence>
<dbReference type="AlphaFoldDB" id="A0A0N0P3W2"/>
<comment type="caution">
    <text evidence="1">The sequence shown here is derived from an EMBL/GenBank/DDBJ whole genome shotgun (WGS) entry which is preliminary data.</text>
</comment>
<organism evidence="1 2">
    <name type="scientific">Leptomonas seymouri</name>
    <dbReference type="NCBI Taxonomy" id="5684"/>
    <lineage>
        <taxon>Eukaryota</taxon>
        <taxon>Discoba</taxon>
        <taxon>Euglenozoa</taxon>
        <taxon>Kinetoplastea</taxon>
        <taxon>Metakinetoplastina</taxon>
        <taxon>Trypanosomatida</taxon>
        <taxon>Trypanosomatidae</taxon>
        <taxon>Leishmaniinae</taxon>
        <taxon>Leptomonas</taxon>
    </lineage>
</organism>